<feature type="domain" description="EGF-like" evidence="2">
    <location>
        <begin position="56"/>
        <end position="70"/>
    </location>
</feature>
<sequence>MVTIYSRQHQHRLTPLVVPSNLTTISQFAPVTNANECEREGSCDQVCTNRDQGFSCSCGLGYDLVGISHCRGKNEGKLAKGKEKKKKLDCQFP</sequence>
<proteinExistence type="predicted"/>
<dbReference type="InterPro" id="IPR000742">
    <property type="entry name" value="EGF"/>
</dbReference>
<name>A0A5B7DFK8_PORTR</name>
<evidence type="ECO:0000259" key="2">
    <source>
        <dbReference type="PROSITE" id="PS01186"/>
    </source>
</evidence>
<dbReference type="EMBL" id="VSRR010000827">
    <property type="protein sequence ID" value="MPC20034.1"/>
    <property type="molecule type" value="Genomic_DNA"/>
</dbReference>
<dbReference type="SUPFAM" id="SSF57196">
    <property type="entry name" value="EGF/Laminin"/>
    <property type="match status" value="1"/>
</dbReference>
<dbReference type="InterPro" id="IPR001881">
    <property type="entry name" value="EGF-like_Ca-bd_dom"/>
</dbReference>
<comment type="caution">
    <text evidence="3">The sequence shown here is derived from an EMBL/GenBank/DDBJ whole genome shotgun (WGS) entry which is preliminary data.</text>
</comment>
<keyword evidence="4" id="KW-1185">Reference proteome</keyword>
<evidence type="ECO:0000256" key="1">
    <source>
        <dbReference type="ARBA" id="ARBA00023157"/>
    </source>
</evidence>
<dbReference type="SMART" id="SM00179">
    <property type="entry name" value="EGF_CA"/>
    <property type="match status" value="1"/>
</dbReference>
<dbReference type="GO" id="GO:0005509">
    <property type="term" value="F:calcium ion binding"/>
    <property type="evidence" value="ECO:0007669"/>
    <property type="project" value="InterPro"/>
</dbReference>
<evidence type="ECO:0000313" key="3">
    <source>
        <dbReference type="EMBL" id="MPC20034.1"/>
    </source>
</evidence>
<dbReference type="PROSITE" id="PS00010">
    <property type="entry name" value="ASX_HYDROXYL"/>
    <property type="match status" value="1"/>
</dbReference>
<gene>
    <name evidence="3" type="ORF">E2C01_012964</name>
</gene>
<evidence type="ECO:0000313" key="4">
    <source>
        <dbReference type="Proteomes" id="UP000324222"/>
    </source>
</evidence>
<reference evidence="3 4" key="1">
    <citation type="submission" date="2019-05" db="EMBL/GenBank/DDBJ databases">
        <title>Another draft genome of Portunus trituberculatus and its Hox gene families provides insights of decapod evolution.</title>
        <authorList>
            <person name="Jeong J.-H."/>
            <person name="Song I."/>
            <person name="Kim S."/>
            <person name="Choi T."/>
            <person name="Kim D."/>
            <person name="Ryu S."/>
            <person name="Kim W."/>
        </authorList>
    </citation>
    <scope>NUCLEOTIDE SEQUENCE [LARGE SCALE GENOMIC DNA]</scope>
    <source>
        <tissue evidence="3">Muscle</tissue>
    </source>
</reference>
<organism evidence="3 4">
    <name type="scientific">Portunus trituberculatus</name>
    <name type="common">Swimming crab</name>
    <name type="synonym">Neptunus trituberculatus</name>
    <dbReference type="NCBI Taxonomy" id="210409"/>
    <lineage>
        <taxon>Eukaryota</taxon>
        <taxon>Metazoa</taxon>
        <taxon>Ecdysozoa</taxon>
        <taxon>Arthropoda</taxon>
        <taxon>Crustacea</taxon>
        <taxon>Multicrustacea</taxon>
        <taxon>Malacostraca</taxon>
        <taxon>Eumalacostraca</taxon>
        <taxon>Eucarida</taxon>
        <taxon>Decapoda</taxon>
        <taxon>Pleocyemata</taxon>
        <taxon>Brachyura</taxon>
        <taxon>Eubrachyura</taxon>
        <taxon>Portunoidea</taxon>
        <taxon>Portunidae</taxon>
        <taxon>Portuninae</taxon>
        <taxon>Portunus</taxon>
    </lineage>
</organism>
<dbReference type="Proteomes" id="UP000324222">
    <property type="component" value="Unassembled WGS sequence"/>
</dbReference>
<keyword evidence="1" id="KW-1015">Disulfide bond</keyword>
<dbReference type="Gene3D" id="2.10.25.10">
    <property type="entry name" value="Laminin"/>
    <property type="match status" value="1"/>
</dbReference>
<dbReference type="PROSITE" id="PS01186">
    <property type="entry name" value="EGF_2"/>
    <property type="match status" value="1"/>
</dbReference>
<dbReference type="InterPro" id="IPR000152">
    <property type="entry name" value="EGF-type_Asp/Asn_hydroxyl_site"/>
</dbReference>
<dbReference type="AlphaFoldDB" id="A0A5B7DFK8"/>
<protein>
    <recommendedName>
        <fullName evidence="2">EGF-like domain-containing protein</fullName>
    </recommendedName>
</protein>
<accession>A0A5B7DFK8</accession>